<evidence type="ECO:0000313" key="1">
    <source>
        <dbReference type="EMBL" id="MFD2203537.1"/>
    </source>
</evidence>
<sequence length="225" mass="25694">MKSLVVIPARGGSKGIPRKNIKLLGEKPLIQYTIDAARDVFDDAEICVSTDDKEIKAVVESVGLKVPFLRPSTLATDTAGTYEVLLHALEYYESSGYRPDVLILLQPTSPFRKGRHIKEALKLFDNSCEMVVSVKETKSNPYYILREENENGWLVKSKEGNFKRRQDCPKVFELNGAIYIIKVEALRKKPIHEFTKVRKYEMDEVSSHDIDSKLDWKLAEILFND</sequence>
<keyword evidence="2" id="KW-1185">Reference proteome</keyword>
<dbReference type="EMBL" id="JBHUIV010000025">
    <property type="protein sequence ID" value="MFD2203537.1"/>
    <property type="molecule type" value="Genomic_DNA"/>
</dbReference>
<dbReference type="GO" id="GO:0016779">
    <property type="term" value="F:nucleotidyltransferase activity"/>
    <property type="evidence" value="ECO:0007669"/>
    <property type="project" value="UniProtKB-KW"/>
</dbReference>
<reference evidence="2" key="1">
    <citation type="journal article" date="2019" name="Int. J. Syst. Evol. Microbiol.">
        <title>The Global Catalogue of Microorganisms (GCM) 10K type strain sequencing project: providing services to taxonomists for standard genome sequencing and annotation.</title>
        <authorList>
            <consortium name="The Broad Institute Genomics Platform"/>
            <consortium name="The Broad Institute Genome Sequencing Center for Infectious Disease"/>
            <person name="Wu L."/>
            <person name="Ma J."/>
        </authorList>
    </citation>
    <scope>NUCLEOTIDE SEQUENCE [LARGE SCALE GENOMIC DNA]</scope>
    <source>
        <strain evidence="2">KCTC 19812</strain>
    </source>
</reference>
<dbReference type="Pfam" id="PF02348">
    <property type="entry name" value="CTP_transf_3"/>
    <property type="match status" value="1"/>
</dbReference>
<dbReference type="PANTHER" id="PTHR21485">
    <property type="entry name" value="HAD SUPERFAMILY MEMBERS CMAS AND KDSC"/>
    <property type="match status" value="1"/>
</dbReference>
<protein>
    <submittedName>
        <fullName evidence="1">Cytidylyltransferase domain-containing protein</fullName>
    </submittedName>
</protein>
<dbReference type="RefSeq" id="WP_380806116.1">
    <property type="nucleotide sequence ID" value="NZ_JBHUIV010000025.1"/>
</dbReference>
<dbReference type="InterPro" id="IPR050793">
    <property type="entry name" value="CMP-NeuNAc_synthase"/>
</dbReference>
<evidence type="ECO:0000313" key="2">
    <source>
        <dbReference type="Proteomes" id="UP001597414"/>
    </source>
</evidence>
<accession>A0ABW5BBP2</accession>
<keyword evidence="1" id="KW-0548">Nucleotidyltransferase</keyword>
<comment type="caution">
    <text evidence="1">The sequence shown here is derived from an EMBL/GenBank/DDBJ whole genome shotgun (WGS) entry which is preliminary data.</text>
</comment>
<gene>
    <name evidence="1" type="ORF">ACFSKV_18295</name>
</gene>
<dbReference type="Proteomes" id="UP001597414">
    <property type="component" value="Unassembled WGS sequence"/>
</dbReference>
<dbReference type="Gene3D" id="3.90.550.10">
    <property type="entry name" value="Spore Coat Polysaccharide Biosynthesis Protein SpsA, Chain A"/>
    <property type="match status" value="1"/>
</dbReference>
<name>A0ABW5BBP2_9BACT</name>
<dbReference type="SUPFAM" id="SSF53448">
    <property type="entry name" value="Nucleotide-diphospho-sugar transferases"/>
    <property type="match status" value="1"/>
</dbReference>
<dbReference type="InterPro" id="IPR003329">
    <property type="entry name" value="Cytidylyl_trans"/>
</dbReference>
<dbReference type="CDD" id="cd02513">
    <property type="entry name" value="CMP-NeuAc_Synthase"/>
    <property type="match status" value="1"/>
</dbReference>
<keyword evidence="1" id="KW-0808">Transferase</keyword>
<proteinExistence type="predicted"/>
<dbReference type="PANTHER" id="PTHR21485:SF6">
    <property type="entry name" value="N-ACYLNEURAMINATE CYTIDYLYLTRANSFERASE-RELATED"/>
    <property type="match status" value="1"/>
</dbReference>
<dbReference type="InterPro" id="IPR029044">
    <property type="entry name" value="Nucleotide-diphossugar_trans"/>
</dbReference>
<organism evidence="1 2">
    <name type="scientific">Shivajiella indica</name>
    <dbReference type="NCBI Taxonomy" id="872115"/>
    <lineage>
        <taxon>Bacteria</taxon>
        <taxon>Pseudomonadati</taxon>
        <taxon>Bacteroidota</taxon>
        <taxon>Cytophagia</taxon>
        <taxon>Cytophagales</taxon>
        <taxon>Cyclobacteriaceae</taxon>
        <taxon>Shivajiella</taxon>
    </lineage>
</organism>